<reference evidence="1 2" key="1">
    <citation type="submission" date="2019-09" db="EMBL/GenBank/DDBJ databases">
        <title>Bird 10,000 Genomes (B10K) Project - Family phase.</title>
        <authorList>
            <person name="Zhang G."/>
        </authorList>
    </citation>
    <scope>NUCLEOTIDE SEQUENCE [LARGE SCALE GENOMIC DNA]</scope>
    <source>
        <strain evidence="1">B10K-CU-031-07</strain>
        <tissue evidence="1">Muscle</tissue>
    </source>
</reference>
<proteinExistence type="predicted"/>
<dbReference type="AlphaFoldDB" id="A0A7K4IZR5"/>
<dbReference type="Proteomes" id="UP000531151">
    <property type="component" value="Unassembled WGS sequence"/>
</dbReference>
<gene>
    <name evidence="1" type="primary">Pol_0</name>
    <name evidence="1" type="ORF">GEOCAL_R14464</name>
</gene>
<comment type="caution">
    <text evidence="1">The sequence shown here is derived from an EMBL/GenBank/DDBJ whole genome shotgun (WGS) entry which is preliminary data.</text>
</comment>
<evidence type="ECO:0000313" key="2">
    <source>
        <dbReference type="Proteomes" id="UP000531151"/>
    </source>
</evidence>
<feature type="non-terminal residue" evidence="1">
    <location>
        <position position="75"/>
    </location>
</feature>
<keyword evidence="2" id="KW-1185">Reference proteome</keyword>
<protein>
    <submittedName>
        <fullName evidence="1">POLR protein</fullName>
    </submittedName>
</protein>
<dbReference type="EMBL" id="VWPV01008100">
    <property type="protein sequence ID" value="NWH58563.1"/>
    <property type="molecule type" value="Genomic_DNA"/>
</dbReference>
<organism evidence="1 2">
    <name type="scientific">Geococcyx californianus</name>
    <name type="common">Greater roadrunner</name>
    <name type="synonym">Saurothera californiana</name>
    <dbReference type="NCBI Taxonomy" id="8947"/>
    <lineage>
        <taxon>Eukaryota</taxon>
        <taxon>Metazoa</taxon>
        <taxon>Chordata</taxon>
        <taxon>Craniata</taxon>
        <taxon>Vertebrata</taxon>
        <taxon>Euteleostomi</taxon>
        <taxon>Archelosauria</taxon>
        <taxon>Archosauria</taxon>
        <taxon>Dinosauria</taxon>
        <taxon>Saurischia</taxon>
        <taxon>Theropoda</taxon>
        <taxon>Coelurosauria</taxon>
        <taxon>Aves</taxon>
        <taxon>Neognathae</taxon>
        <taxon>Neoaves</taxon>
        <taxon>Otidimorphae</taxon>
        <taxon>Cuculiformes</taxon>
        <taxon>Neomorphidae</taxon>
        <taxon>Geococcyx</taxon>
    </lineage>
</organism>
<name>A0A7K4IZR5_GEOCA</name>
<evidence type="ECO:0000313" key="1">
    <source>
        <dbReference type="EMBL" id="NWH58563.1"/>
    </source>
</evidence>
<sequence>ILSERLTKACPISNRQRGFRRAVGCSKNLKVLQILMKHAKSEHHALGVIFIDLEKAFDTMSHSHILLTLKQIGLD</sequence>
<dbReference type="OrthoDB" id="10063195at2759"/>
<accession>A0A7K4IZR5</accession>
<feature type="non-terminal residue" evidence="1">
    <location>
        <position position="1"/>
    </location>
</feature>